<name>A0AAV1E3B8_OLDCO</name>
<dbReference type="PANTHER" id="PTHR10353:SF28">
    <property type="entry name" value="BETA-GLUCOSIDASE 44"/>
    <property type="match status" value="1"/>
</dbReference>
<comment type="similarity">
    <text evidence="1 2">Belongs to the glycosyl hydrolase 1 family.</text>
</comment>
<dbReference type="InterPro" id="IPR001360">
    <property type="entry name" value="Glyco_hydro_1"/>
</dbReference>
<protein>
    <submittedName>
        <fullName evidence="4">OLC1v1014116C1</fullName>
    </submittedName>
</protein>
<dbReference type="SUPFAM" id="SSF51445">
    <property type="entry name" value="(Trans)glycosidases"/>
    <property type="match status" value="1"/>
</dbReference>
<dbReference type="PRINTS" id="PR00131">
    <property type="entry name" value="GLHYDRLASE1"/>
</dbReference>
<dbReference type="Pfam" id="PF00232">
    <property type="entry name" value="Glyco_hydro_1"/>
    <property type="match status" value="1"/>
</dbReference>
<sequence length="523" mass="60147">MGRFMSVFLLSITTALLLLVINASASTSSSSSSVSSDIEPERYHFKTPNGFLRKKFPKGFIYGTATSAYQVEGMAAKDGRGPSIWDTFIKEPGREPNNASGDVTVDQYHKYKQDIDLMAKLNFDAYRFSISWSRIFPNGSGKVNQKGVDYYNRLIDYMLSKGITPYANLNHYDLPQALQDRYNGWLSHKVVKDFADYAEFCFKTFGDRVKNWFTFNEPRVIAALGYDNGFFAPGRCSKAFGNCTEGNSATEPYIVAHNLILCHASAAQRYREKYQEKQKGKIGILLDFVWYEPLNETSTDDIAAAQRARDFHIGWFLHPLVYGEYPKNLQNIVADRLPKFSAEEVKMVKGSFDYVGINQYTAYYMYDPHQGKPKDLGYQQDWNVGFAYDRNGVPIGPRAFSYWLYDVPWGLHKAIMYVKENYKSPTIILAENGRDDPGNITLHEGLRDTSRISYYKGYLAELRKTIDDGANVIGYFAWSLLDNFEWRLGYTSRFGLVYVDFKTLKRYPKMSAYWFKRLLDRNH</sequence>
<dbReference type="InterPro" id="IPR017853">
    <property type="entry name" value="GH"/>
</dbReference>
<reference evidence="4" key="1">
    <citation type="submission" date="2023-03" db="EMBL/GenBank/DDBJ databases">
        <authorList>
            <person name="Julca I."/>
        </authorList>
    </citation>
    <scope>NUCLEOTIDE SEQUENCE</scope>
</reference>
<accession>A0AAV1E3B8</accession>
<dbReference type="GO" id="GO:0008422">
    <property type="term" value="F:beta-glucosidase activity"/>
    <property type="evidence" value="ECO:0007669"/>
    <property type="project" value="TreeGrafter"/>
</dbReference>
<evidence type="ECO:0000313" key="5">
    <source>
        <dbReference type="Proteomes" id="UP001161247"/>
    </source>
</evidence>
<evidence type="ECO:0000256" key="1">
    <source>
        <dbReference type="ARBA" id="ARBA00010838"/>
    </source>
</evidence>
<evidence type="ECO:0000256" key="2">
    <source>
        <dbReference type="RuleBase" id="RU003690"/>
    </source>
</evidence>
<dbReference type="Gene3D" id="3.20.20.80">
    <property type="entry name" value="Glycosidases"/>
    <property type="match status" value="1"/>
</dbReference>
<keyword evidence="3" id="KW-0732">Signal</keyword>
<proteinExistence type="inferred from homology"/>
<dbReference type="GO" id="GO:0009821">
    <property type="term" value="P:alkaloid biosynthetic process"/>
    <property type="evidence" value="ECO:0007669"/>
    <property type="project" value="UniProtKB-ARBA"/>
</dbReference>
<dbReference type="Proteomes" id="UP001161247">
    <property type="component" value="Chromosome 7"/>
</dbReference>
<gene>
    <name evidence="4" type="ORF">OLC1_LOCUS20506</name>
</gene>
<dbReference type="PANTHER" id="PTHR10353">
    <property type="entry name" value="GLYCOSYL HYDROLASE"/>
    <property type="match status" value="1"/>
</dbReference>
<dbReference type="GO" id="GO:0005975">
    <property type="term" value="P:carbohydrate metabolic process"/>
    <property type="evidence" value="ECO:0007669"/>
    <property type="project" value="InterPro"/>
</dbReference>
<feature type="chain" id="PRO_5043348161" evidence="3">
    <location>
        <begin position="26"/>
        <end position="523"/>
    </location>
</feature>
<organism evidence="4 5">
    <name type="scientific">Oldenlandia corymbosa var. corymbosa</name>
    <dbReference type="NCBI Taxonomy" id="529605"/>
    <lineage>
        <taxon>Eukaryota</taxon>
        <taxon>Viridiplantae</taxon>
        <taxon>Streptophyta</taxon>
        <taxon>Embryophyta</taxon>
        <taxon>Tracheophyta</taxon>
        <taxon>Spermatophyta</taxon>
        <taxon>Magnoliopsida</taxon>
        <taxon>eudicotyledons</taxon>
        <taxon>Gunneridae</taxon>
        <taxon>Pentapetalae</taxon>
        <taxon>asterids</taxon>
        <taxon>lamiids</taxon>
        <taxon>Gentianales</taxon>
        <taxon>Rubiaceae</taxon>
        <taxon>Rubioideae</taxon>
        <taxon>Spermacoceae</taxon>
        <taxon>Hedyotis-Oldenlandia complex</taxon>
        <taxon>Oldenlandia</taxon>
    </lineage>
</organism>
<evidence type="ECO:0000256" key="3">
    <source>
        <dbReference type="SAM" id="SignalP"/>
    </source>
</evidence>
<feature type="signal peptide" evidence="3">
    <location>
        <begin position="1"/>
        <end position="25"/>
    </location>
</feature>
<keyword evidence="5" id="KW-1185">Reference proteome</keyword>
<dbReference type="AlphaFoldDB" id="A0AAV1E3B8"/>
<dbReference type="EMBL" id="OX459124">
    <property type="protein sequence ID" value="CAI9113504.1"/>
    <property type="molecule type" value="Genomic_DNA"/>
</dbReference>
<evidence type="ECO:0000313" key="4">
    <source>
        <dbReference type="EMBL" id="CAI9113504.1"/>
    </source>
</evidence>
<dbReference type="FunFam" id="3.20.20.80:FF:000041">
    <property type="entry name" value="Beta-glucosidase 7"/>
    <property type="match status" value="1"/>
</dbReference>